<dbReference type="InParanoid" id="A0A4W3IZZ8"/>
<reference evidence="4" key="2">
    <citation type="journal article" date="2007" name="PLoS Biol.">
        <title>Survey sequencing and comparative analysis of the elephant shark (Callorhinchus milii) genome.</title>
        <authorList>
            <person name="Venkatesh B."/>
            <person name="Kirkness E.F."/>
            <person name="Loh Y.H."/>
            <person name="Halpern A.L."/>
            <person name="Lee A.P."/>
            <person name="Johnson J."/>
            <person name="Dandona N."/>
            <person name="Viswanathan L.D."/>
            <person name="Tay A."/>
            <person name="Venter J.C."/>
            <person name="Strausberg R.L."/>
            <person name="Brenner S."/>
        </authorList>
    </citation>
    <scope>NUCLEOTIDE SEQUENCE [LARGE SCALE GENOMIC DNA]</scope>
</reference>
<dbReference type="InterPro" id="IPR018379">
    <property type="entry name" value="BEN_domain"/>
</dbReference>
<organism evidence="3 4">
    <name type="scientific">Callorhinchus milii</name>
    <name type="common">Ghost shark</name>
    <dbReference type="NCBI Taxonomy" id="7868"/>
    <lineage>
        <taxon>Eukaryota</taxon>
        <taxon>Metazoa</taxon>
        <taxon>Chordata</taxon>
        <taxon>Craniata</taxon>
        <taxon>Vertebrata</taxon>
        <taxon>Chondrichthyes</taxon>
        <taxon>Holocephali</taxon>
        <taxon>Chimaeriformes</taxon>
        <taxon>Callorhinchidae</taxon>
        <taxon>Callorhinchus</taxon>
    </lineage>
</organism>
<feature type="region of interest" description="Disordered" evidence="1">
    <location>
        <begin position="1"/>
        <end position="37"/>
    </location>
</feature>
<dbReference type="FunCoup" id="A0A4W3IZZ8">
    <property type="interactions" value="21"/>
</dbReference>
<dbReference type="AlphaFoldDB" id="A0A4W3IZZ8"/>
<dbReference type="Pfam" id="PF10523">
    <property type="entry name" value="BEN"/>
    <property type="match status" value="1"/>
</dbReference>
<dbReference type="GO" id="GO:0003677">
    <property type="term" value="F:DNA binding"/>
    <property type="evidence" value="ECO:0007669"/>
    <property type="project" value="InterPro"/>
</dbReference>
<protein>
    <recommendedName>
        <fullName evidence="2">BEN domain-containing protein</fullName>
    </recommendedName>
</protein>
<evidence type="ECO:0000256" key="1">
    <source>
        <dbReference type="SAM" id="MobiDB-lite"/>
    </source>
</evidence>
<dbReference type="KEGG" id="cmk:103190518"/>
<feature type="compositionally biased region" description="Polar residues" evidence="1">
    <location>
        <begin position="92"/>
        <end position="101"/>
    </location>
</feature>
<dbReference type="OMA" id="CAFFNDV"/>
<evidence type="ECO:0000313" key="4">
    <source>
        <dbReference type="Proteomes" id="UP000314986"/>
    </source>
</evidence>
<dbReference type="Gene3D" id="1.10.10.2590">
    <property type="entry name" value="BEN domain"/>
    <property type="match status" value="1"/>
</dbReference>
<dbReference type="CTD" id="222389"/>
<dbReference type="PANTHER" id="PTHR35068:SF1">
    <property type="entry name" value="BEN DOMAIN-CONTAINING PROTEIN 7"/>
    <property type="match status" value="1"/>
</dbReference>
<sequence length="449" mass="51142">MEFSQRKRSRKSRSFKRVNEDYQDDKNSDSSSENVDRTNESLFVLANATEGQKKQVSGTRHLFNQVNTMNVHQPLMFDRDRLKQEPQDHEFTWSQRSTSESPPHHDEPHSSQNILWKDIQVQTQASYFLGEYSGEDSRTSKPSTDPNSERIQGMLDNNGEMPHMNDNCCMCNCQPMLLAILQELQAMRELMQVQAGPQSAVHVPSPHVNTLRTSLLRNKIIKKRLIHRIRPPAQPSQKCHQQNIALPQPEENHSLPTPRLTAETNPREAPRNRVQDCISEMDDLRKSDLFEPEMRLAEGYDVFIPKSQLESILLNYSRSGSLLFRKLVSAFFDDRTLANSLPNGKRKRGANDNRKGLDQNIVGAIKVFTEKYCTLNQIDRLPGPKDWIQILQDQIKLARKRLKRGSVLDAFESNGKTGNSLILNPGGNTTAVNLGDMWAVSQAACTVQI</sequence>
<proteinExistence type="predicted"/>
<accession>A0A4W3IZZ8</accession>
<dbReference type="GeneID" id="103190518"/>
<dbReference type="InterPro" id="IPR053072">
    <property type="entry name" value="BEN_domain_protein_7"/>
</dbReference>
<evidence type="ECO:0000259" key="2">
    <source>
        <dbReference type="PROSITE" id="PS51457"/>
    </source>
</evidence>
<gene>
    <name evidence="3" type="primary">bend7</name>
</gene>
<dbReference type="STRING" id="7868.ENSCMIP00000032941"/>
<dbReference type="PANTHER" id="PTHR35068">
    <property type="entry name" value="BEN DOMAIN-CONTAINING PROTEIN 7"/>
    <property type="match status" value="1"/>
</dbReference>
<dbReference type="PROSITE" id="PS51457">
    <property type="entry name" value="BEN"/>
    <property type="match status" value="1"/>
</dbReference>
<feature type="compositionally biased region" description="Basic and acidic residues" evidence="1">
    <location>
        <begin position="17"/>
        <end position="37"/>
    </location>
</feature>
<feature type="region of interest" description="Disordered" evidence="1">
    <location>
        <begin position="247"/>
        <end position="272"/>
    </location>
</feature>
<feature type="domain" description="BEN" evidence="2">
    <location>
        <begin position="299"/>
        <end position="404"/>
    </location>
</feature>
<reference evidence="3" key="4">
    <citation type="submission" date="2025-08" db="UniProtKB">
        <authorList>
            <consortium name="Ensembl"/>
        </authorList>
    </citation>
    <scope>IDENTIFICATION</scope>
</reference>
<feature type="compositionally biased region" description="Basic residues" evidence="1">
    <location>
        <begin position="1"/>
        <end position="16"/>
    </location>
</feature>
<keyword evidence="4" id="KW-1185">Reference proteome</keyword>
<dbReference type="GeneTree" id="ENSGT00940000163804"/>
<dbReference type="SMART" id="SM01025">
    <property type="entry name" value="BEN"/>
    <property type="match status" value="1"/>
</dbReference>
<reference evidence="4" key="3">
    <citation type="journal article" date="2014" name="Nature">
        <title>Elephant shark genome provides unique insights into gnathostome evolution.</title>
        <authorList>
            <consortium name="International Elephant Shark Genome Sequencing Consortium"/>
            <person name="Venkatesh B."/>
            <person name="Lee A.P."/>
            <person name="Ravi V."/>
            <person name="Maurya A.K."/>
            <person name="Lian M.M."/>
            <person name="Swann J.B."/>
            <person name="Ohta Y."/>
            <person name="Flajnik M.F."/>
            <person name="Sutoh Y."/>
            <person name="Kasahara M."/>
            <person name="Hoon S."/>
            <person name="Gangu V."/>
            <person name="Roy S.W."/>
            <person name="Irimia M."/>
            <person name="Korzh V."/>
            <person name="Kondrychyn I."/>
            <person name="Lim Z.W."/>
            <person name="Tay B.H."/>
            <person name="Tohari S."/>
            <person name="Kong K.W."/>
            <person name="Ho S."/>
            <person name="Lorente-Galdos B."/>
            <person name="Quilez J."/>
            <person name="Marques-Bonet T."/>
            <person name="Raney B.J."/>
            <person name="Ingham P.W."/>
            <person name="Tay A."/>
            <person name="Hillier L.W."/>
            <person name="Minx P."/>
            <person name="Boehm T."/>
            <person name="Wilson R.K."/>
            <person name="Brenner S."/>
            <person name="Warren W.C."/>
        </authorList>
    </citation>
    <scope>NUCLEOTIDE SEQUENCE [LARGE SCALE GENOMIC DNA]</scope>
</reference>
<reference evidence="3" key="5">
    <citation type="submission" date="2025-09" db="UniProtKB">
        <authorList>
            <consortium name="Ensembl"/>
        </authorList>
    </citation>
    <scope>IDENTIFICATION</scope>
</reference>
<dbReference type="RefSeq" id="XP_007909533.1">
    <property type="nucleotide sequence ID" value="XM_007911342.2"/>
</dbReference>
<dbReference type="OrthoDB" id="9944532at2759"/>
<evidence type="ECO:0000313" key="3">
    <source>
        <dbReference type="Ensembl" id="ENSCMIP00000032941.1"/>
    </source>
</evidence>
<name>A0A4W3IZZ8_CALMI</name>
<dbReference type="Proteomes" id="UP000314986">
    <property type="component" value="Unassembled WGS sequence"/>
</dbReference>
<reference evidence="4" key="1">
    <citation type="journal article" date="2006" name="Science">
        <title>Ancient noncoding elements conserved in the human genome.</title>
        <authorList>
            <person name="Venkatesh B."/>
            <person name="Kirkness E.F."/>
            <person name="Loh Y.H."/>
            <person name="Halpern A.L."/>
            <person name="Lee A.P."/>
            <person name="Johnson J."/>
            <person name="Dandona N."/>
            <person name="Viswanathan L.D."/>
            <person name="Tay A."/>
            <person name="Venter J.C."/>
            <person name="Strausberg R.L."/>
            <person name="Brenner S."/>
        </authorList>
    </citation>
    <scope>NUCLEOTIDE SEQUENCE [LARGE SCALE GENOMIC DNA]</scope>
</reference>
<feature type="region of interest" description="Disordered" evidence="1">
    <location>
        <begin position="86"/>
        <end position="114"/>
    </location>
</feature>
<dbReference type="Ensembl" id="ENSCMIT00000033446.1">
    <property type="protein sequence ID" value="ENSCMIP00000032941.1"/>
    <property type="gene ID" value="ENSCMIG00000014082.1"/>
</dbReference>